<feature type="compositionally biased region" description="Basic residues" evidence="1">
    <location>
        <begin position="567"/>
        <end position="577"/>
    </location>
</feature>
<feature type="compositionally biased region" description="Basic and acidic residues" evidence="1">
    <location>
        <begin position="597"/>
        <end position="621"/>
    </location>
</feature>
<feature type="region of interest" description="Disordered" evidence="1">
    <location>
        <begin position="695"/>
        <end position="750"/>
    </location>
</feature>
<feature type="region of interest" description="Disordered" evidence="1">
    <location>
        <begin position="300"/>
        <end position="673"/>
    </location>
</feature>
<feature type="compositionally biased region" description="Polar residues" evidence="1">
    <location>
        <begin position="697"/>
        <end position="714"/>
    </location>
</feature>
<feature type="compositionally biased region" description="Basic and acidic residues" evidence="1">
    <location>
        <begin position="395"/>
        <end position="429"/>
    </location>
</feature>
<dbReference type="EMBL" id="LT882679">
    <property type="protein sequence ID" value="SMY23388.1"/>
    <property type="molecule type" value="Genomic_DNA"/>
</dbReference>
<evidence type="ECO:0000256" key="1">
    <source>
        <dbReference type="SAM" id="MobiDB-lite"/>
    </source>
</evidence>
<feature type="compositionally biased region" description="Polar residues" evidence="1">
    <location>
        <begin position="627"/>
        <end position="663"/>
    </location>
</feature>
<sequence length="1047" mass="115164">MDSDADINMSDDSRDTSPDPITLPSSPLGNRSARKSNDIRRPTPRRSDRTRTSRSKSVVMDTPQAGNTSPWRIRVTVEAEPRENSRSPSKRSPAKKSPSKKTRTLTIPLDDSRRSGSPVKRALSAMIRGEGGEDTVSDTPRVLKKRKGTPIRRGRTTRQKPQPEAQPAEETDLEPVPEPQFDDAVMPPPPVPAVRSRPSRSRRSSGRIGILNAQSAPALRSERLSMAREELDMALQDAVGYDSDPRMHDGVPGDATLSRNEDFSMISVDTLQTAKDTSISSILPAIFEGDKSTASVSQMVSSPPKAKTSGLRAVAGNARSRQGVTSVSIAGRMEKTKSPTPSAQLTSQQLEPTEVSHRGLSGLRQQVDQSEDEEPSDIENQHDNTDVASEQDGADLWHDEASRSFEVQKEPQVKGPTERQNERSEKFEDLFADQPLRPARGKIPRTWRRSSGNDFSYIDSPAHEPQDAGSRRHSTEGSGGVLTPPSTDGDSGDGIEDDYDNQQEPDPQSELTQPDAEATRYHVDMEEVGEAHSSADEDSNTPDSDGASNHDNRDNTGRSLENSRPLMHNRARRRPARKQTMDLTELLNLNGASSPAKAKDQPRGRDALQESGTDHAREAEARPGMNHGQSSGSVAKLSPASQDKTRGMTNPFRSTKPKQTYTPGSDAATSDRAIPMPVFSTRAPHHSKPRLHAETANDFTDSFTSKASDQQQLLQEMRRSSGASHLQQASRTAGDNAASHRGWSRGADRSSTLHNSYYAQDSTGYSNETNGTAEGFRSYEERLNHDSPQKIPVNFNDTSSLLSLKRPFSIAFGTPSYTSPPKESTFQPGFLSRLTSTIWSAIVRPTGPTSIVASDYQLPVNAQDVTFSTIHTFDEERTMFNHDLRAHIRNRYGVLSNRHPWTMAHMRTLHRMMNSLLSQRTDSLIPNAGPLPENLARLIDTMQISVSDYEWKFTADHAYVVFSFLQVLVDDSVLEAMHNGEVELLGDDLAMEMRGSTPKDPRHGTENAFKVSPKADREGPIDCEFVVAALGCAVMSNDVLGFEVEDP</sequence>
<evidence type="ECO:0000313" key="3">
    <source>
        <dbReference type="Proteomes" id="UP000215453"/>
    </source>
</evidence>
<accession>A0A1Y6LIZ6</accession>
<name>A0A1Y6LIZ6_ZYMTR</name>
<dbReference type="Proteomes" id="UP000215453">
    <property type="component" value="Chromosome 4"/>
</dbReference>
<feature type="compositionally biased region" description="Basic residues" evidence="1">
    <location>
        <begin position="439"/>
        <end position="448"/>
    </location>
</feature>
<feature type="compositionally biased region" description="Acidic residues" evidence="1">
    <location>
        <begin position="490"/>
        <end position="503"/>
    </location>
</feature>
<feature type="compositionally biased region" description="Basic and acidic residues" evidence="1">
    <location>
        <begin position="517"/>
        <end position="535"/>
    </location>
</feature>
<organism evidence="2 3">
    <name type="scientific">Zymoseptoria tritici ST99CH_1A5</name>
    <dbReference type="NCBI Taxonomy" id="1276529"/>
    <lineage>
        <taxon>Eukaryota</taxon>
        <taxon>Fungi</taxon>
        <taxon>Dikarya</taxon>
        <taxon>Ascomycota</taxon>
        <taxon>Pezizomycotina</taxon>
        <taxon>Dothideomycetes</taxon>
        <taxon>Dothideomycetidae</taxon>
        <taxon>Mycosphaerellales</taxon>
        <taxon>Mycosphaerellaceae</taxon>
        <taxon>Zymoseptoria</taxon>
    </lineage>
</organism>
<dbReference type="AlphaFoldDB" id="A0A1Y6LIZ6"/>
<feature type="compositionally biased region" description="Basic and acidic residues" evidence="1">
    <location>
        <begin position="75"/>
        <end position="85"/>
    </location>
</feature>
<feature type="compositionally biased region" description="Basic and acidic residues" evidence="1">
    <location>
        <begin position="35"/>
        <end position="51"/>
    </location>
</feature>
<feature type="compositionally biased region" description="Basic and acidic residues" evidence="1">
    <location>
        <begin position="461"/>
        <end position="475"/>
    </location>
</feature>
<proteinExistence type="predicted"/>
<feature type="compositionally biased region" description="Polar residues" evidence="1">
    <location>
        <begin position="319"/>
        <end position="328"/>
    </location>
</feature>
<feature type="compositionally biased region" description="Basic residues" evidence="1">
    <location>
        <begin position="88"/>
        <end position="103"/>
    </location>
</feature>
<reference evidence="2 3" key="1">
    <citation type="submission" date="2016-10" db="EMBL/GenBank/DDBJ databases">
        <authorList>
            <person name="Varghese N."/>
        </authorList>
    </citation>
    <scope>NUCLEOTIDE SEQUENCE [LARGE SCALE GENOMIC DNA]</scope>
</reference>
<feature type="compositionally biased region" description="Basic residues" evidence="1">
    <location>
        <begin position="142"/>
        <end position="158"/>
    </location>
</feature>
<feature type="compositionally biased region" description="Polar residues" evidence="1">
    <location>
        <begin position="338"/>
        <end position="351"/>
    </location>
</feature>
<gene>
    <name evidence="2" type="ORF">ZT1A5_G4828</name>
</gene>
<protein>
    <submittedName>
        <fullName evidence="2">Uncharacterized protein</fullName>
    </submittedName>
</protein>
<feature type="region of interest" description="Disordered" evidence="1">
    <location>
        <begin position="1"/>
        <end position="214"/>
    </location>
</feature>
<evidence type="ECO:0000313" key="2">
    <source>
        <dbReference type="EMBL" id="SMY23388.1"/>
    </source>
</evidence>
<feature type="compositionally biased region" description="Polar residues" evidence="1">
    <location>
        <begin position="721"/>
        <end position="733"/>
    </location>
</feature>